<organism evidence="6 7">
    <name type="scientific">Sphaerosporella brunnea</name>
    <dbReference type="NCBI Taxonomy" id="1250544"/>
    <lineage>
        <taxon>Eukaryota</taxon>
        <taxon>Fungi</taxon>
        <taxon>Dikarya</taxon>
        <taxon>Ascomycota</taxon>
        <taxon>Pezizomycotina</taxon>
        <taxon>Pezizomycetes</taxon>
        <taxon>Pezizales</taxon>
        <taxon>Pyronemataceae</taxon>
        <taxon>Sphaerosporella</taxon>
    </lineage>
</organism>
<evidence type="ECO:0000256" key="4">
    <source>
        <dbReference type="SAM" id="MobiDB-lite"/>
    </source>
</evidence>
<dbReference type="GO" id="GO:0006516">
    <property type="term" value="P:glycoprotein catabolic process"/>
    <property type="evidence" value="ECO:0007669"/>
    <property type="project" value="TreeGrafter"/>
</dbReference>
<protein>
    <recommendedName>
        <fullName evidence="5">Transglutaminase-like domain-containing protein</fullName>
    </recommendedName>
</protein>
<dbReference type="InterPro" id="IPR038765">
    <property type="entry name" value="Papain-like_cys_pep_sf"/>
</dbReference>
<feature type="region of interest" description="Disordered" evidence="4">
    <location>
        <begin position="32"/>
        <end position="126"/>
    </location>
</feature>
<evidence type="ECO:0000256" key="2">
    <source>
        <dbReference type="ARBA" id="ARBA00022723"/>
    </source>
</evidence>
<dbReference type="InterPro" id="IPR002931">
    <property type="entry name" value="Transglutaminase-like"/>
</dbReference>
<dbReference type="Gene3D" id="2.20.25.10">
    <property type="match status" value="1"/>
</dbReference>
<keyword evidence="7" id="KW-1185">Reference proteome</keyword>
<dbReference type="Proteomes" id="UP000326924">
    <property type="component" value="Unassembled WGS sequence"/>
</dbReference>
<dbReference type="Gene3D" id="3.10.620.30">
    <property type="match status" value="1"/>
</dbReference>
<feature type="compositionally biased region" description="Basic and acidic residues" evidence="4">
    <location>
        <begin position="468"/>
        <end position="479"/>
    </location>
</feature>
<dbReference type="PANTHER" id="PTHR12143">
    <property type="entry name" value="PEPTIDE N-GLYCANASE PNGASE -RELATED"/>
    <property type="match status" value="1"/>
</dbReference>
<feature type="compositionally biased region" description="Low complexity" evidence="4">
    <location>
        <begin position="42"/>
        <end position="75"/>
    </location>
</feature>
<feature type="compositionally biased region" description="Basic and acidic residues" evidence="4">
    <location>
        <begin position="430"/>
        <end position="441"/>
    </location>
</feature>
<evidence type="ECO:0000256" key="1">
    <source>
        <dbReference type="ARBA" id="ARBA00009390"/>
    </source>
</evidence>
<dbReference type="EMBL" id="VXIS01000070">
    <property type="protein sequence ID" value="KAA8908208.1"/>
    <property type="molecule type" value="Genomic_DNA"/>
</dbReference>
<dbReference type="OrthoDB" id="409136at2759"/>
<dbReference type="GO" id="GO:0005634">
    <property type="term" value="C:nucleus"/>
    <property type="evidence" value="ECO:0007669"/>
    <property type="project" value="TreeGrafter"/>
</dbReference>
<feature type="region of interest" description="Disordered" evidence="4">
    <location>
        <begin position="427"/>
        <end position="479"/>
    </location>
</feature>
<dbReference type="GO" id="GO:0046872">
    <property type="term" value="F:metal ion binding"/>
    <property type="evidence" value="ECO:0007669"/>
    <property type="project" value="UniProtKB-KW"/>
</dbReference>
<dbReference type="PANTHER" id="PTHR12143:SF19">
    <property type="entry name" value="PEPTIDE-N(4)-(N-ACETYL-BETA-GLUCOSAMINYL)ASPARAGINE AMIDASE"/>
    <property type="match status" value="1"/>
</dbReference>
<evidence type="ECO:0000256" key="3">
    <source>
        <dbReference type="ARBA" id="ARBA00022833"/>
    </source>
</evidence>
<keyword evidence="2" id="KW-0479">Metal-binding</keyword>
<evidence type="ECO:0000313" key="7">
    <source>
        <dbReference type="Proteomes" id="UP000326924"/>
    </source>
</evidence>
<sequence>MSSNNPPPIPDVTHWARSLTDRYTECINNKRAEGLAARTRNLSLESPEPSISERSSSADLKGSSKGSSSSRSPARGHPPPSSSQTLRKSKPKYALSSSSRTPEIGPDGLPGYSASSSAKIPTPPSDPASIKFHSVLRHLAMVPQKYENPGLLDEALTMIPLARIYAEAEEESQIMQVEAESLGKEKAKWGHQDCIIMALLKWFKRDFFTFVSNPPCQVCYAARRPYDTKMVESVSPTPEEKARGASRVELYQCLNPQCRNYERFPRYSDVWTLMQERRGRCGEWANVFSMLCRAVGSRVRWVWNSEDHVFTEVFSEHANRWVHVDACEEAFDKPRLYTEGWGKKLGYCIAFSHDGVADVTRRYVRNPRTHGGPRTKCPEDVLLYILNDIRAKKRENLSPAELKRLEKADREEEKEFRNIELKAMIADGLIEPRSRDGEKRPRQSGTTDWKRRRGEDGQRQEQQASPLEHPDHRMEQHGR</sequence>
<dbReference type="Pfam" id="PF01841">
    <property type="entry name" value="Transglut_core"/>
    <property type="match status" value="1"/>
</dbReference>
<dbReference type="FunCoup" id="A0A5J5EYR6">
    <property type="interactions" value="97"/>
</dbReference>
<gene>
    <name evidence="6" type="ORF">FN846DRAFT_777424</name>
</gene>
<evidence type="ECO:0000313" key="6">
    <source>
        <dbReference type="EMBL" id="KAA8908208.1"/>
    </source>
</evidence>
<dbReference type="InterPro" id="IPR050883">
    <property type="entry name" value="PNGase"/>
</dbReference>
<dbReference type="SMART" id="SM00460">
    <property type="entry name" value="TGc"/>
    <property type="match status" value="1"/>
</dbReference>
<dbReference type="GO" id="GO:0000224">
    <property type="term" value="F:peptide-N4-(N-acetyl-beta-glucosaminyl)asparagine amidase activity"/>
    <property type="evidence" value="ECO:0007669"/>
    <property type="project" value="TreeGrafter"/>
</dbReference>
<name>A0A5J5EYR6_9PEZI</name>
<dbReference type="SUPFAM" id="SSF54001">
    <property type="entry name" value="Cysteine proteinases"/>
    <property type="match status" value="1"/>
</dbReference>
<comment type="caution">
    <text evidence="6">The sequence shown here is derived from an EMBL/GenBank/DDBJ whole genome shotgun (WGS) entry which is preliminary data.</text>
</comment>
<evidence type="ECO:0000259" key="5">
    <source>
        <dbReference type="SMART" id="SM00460"/>
    </source>
</evidence>
<feature type="domain" description="Transglutaminase-like" evidence="5">
    <location>
        <begin position="273"/>
        <end position="328"/>
    </location>
</feature>
<dbReference type="GO" id="GO:0005829">
    <property type="term" value="C:cytosol"/>
    <property type="evidence" value="ECO:0007669"/>
    <property type="project" value="TreeGrafter"/>
</dbReference>
<dbReference type="AlphaFoldDB" id="A0A5J5EYR6"/>
<dbReference type="InParanoid" id="A0A5J5EYR6"/>
<reference evidence="6 7" key="1">
    <citation type="submission" date="2019-09" db="EMBL/GenBank/DDBJ databases">
        <title>Draft genome of the ectomycorrhizal ascomycete Sphaerosporella brunnea.</title>
        <authorList>
            <consortium name="DOE Joint Genome Institute"/>
            <person name="Benucci G.M."/>
            <person name="Marozzi G."/>
            <person name="Antonielli L."/>
            <person name="Sanchez S."/>
            <person name="Marco P."/>
            <person name="Wang X."/>
            <person name="Falini L.B."/>
            <person name="Barry K."/>
            <person name="Haridas S."/>
            <person name="Lipzen A."/>
            <person name="Labutti K."/>
            <person name="Grigoriev I.V."/>
            <person name="Murat C."/>
            <person name="Martin F."/>
            <person name="Albertini E."/>
            <person name="Donnini D."/>
            <person name="Bonito G."/>
        </authorList>
    </citation>
    <scope>NUCLEOTIDE SEQUENCE [LARGE SCALE GENOMIC DNA]</scope>
    <source>
        <strain evidence="6 7">Sb_GMNB300</strain>
    </source>
</reference>
<accession>A0A5J5EYR6</accession>
<proteinExistence type="inferred from homology"/>
<comment type="similarity">
    <text evidence="1">Belongs to the transglutaminase-like superfamily. PNGase family.</text>
</comment>
<keyword evidence="3" id="KW-0862">Zinc</keyword>